<gene>
    <name evidence="1" type="ORF">CSSPJE1EN1_LOCUS4275</name>
</gene>
<organism evidence="1 2">
    <name type="scientific">Sphagnum jensenii</name>
    <dbReference type="NCBI Taxonomy" id="128206"/>
    <lineage>
        <taxon>Eukaryota</taxon>
        <taxon>Viridiplantae</taxon>
        <taxon>Streptophyta</taxon>
        <taxon>Embryophyta</taxon>
        <taxon>Bryophyta</taxon>
        <taxon>Sphagnophytina</taxon>
        <taxon>Sphagnopsida</taxon>
        <taxon>Sphagnales</taxon>
        <taxon>Sphagnaceae</taxon>
        <taxon>Sphagnum</taxon>
    </lineage>
</organism>
<proteinExistence type="predicted"/>
<evidence type="ECO:0000313" key="1">
    <source>
        <dbReference type="EMBL" id="CAK9258797.1"/>
    </source>
</evidence>
<name>A0ABP0VXA5_9BRYO</name>
<protein>
    <submittedName>
        <fullName evidence="1">Uncharacterized protein</fullName>
    </submittedName>
</protein>
<keyword evidence="2" id="KW-1185">Reference proteome</keyword>
<sequence>MMSLAHLIGVPSSRPPPPAVAHLFHAVLSCRWRKDLVLIPAGCEVAMAPNPKATRVPTVFRRATDAKDLVIIPSGSHLPIGRPFEWKTKDPAFIPPGCDLPASTVLSRDRQDLVRKPAGCDFLSACFDHLSSSRQCSSSSQ</sequence>
<dbReference type="Proteomes" id="UP001497444">
    <property type="component" value="Chromosome 11"/>
</dbReference>
<evidence type="ECO:0000313" key="2">
    <source>
        <dbReference type="Proteomes" id="UP001497444"/>
    </source>
</evidence>
<reference evidence="1" key="1">
    <citation type="submission" date="2024-02" db="EMBL/GenBank/DDBJ databases">
        <authorList>
            <consortium name="ELIXIR-Norway"/>
            <consortium name="Elixir Norway"/>
        </authorList>
    </citation>
    <scope>NUCLEOTIDE SEQUENCE</scope>
</reference>
<accession>A0ABP0VXA5</accession>
<dbReference type="EMBL" id="OZ020106">
    <property type="protein sequence ID" value="CAK9258797.1"/>
    <property type="molecule type" value="Genomic_DNA"/>
</dbReference>